<evidence type="ECO:0000256" key="3">
    <source>
        <dbReference type="ARBA" id="ARBA00022801"/>
    </source>
</evidence>
<dbReference type="InterPro" id="IPR002071">
    <property type="entry name" value="Thermonucl_AS"/>
</dbReference>
<protein>
    <submittedName>
        <fullName evidence="5">Thermonuclease family protein</fullName>
    </submittedName>
</protein>
<keyword evidence="1" id="KW-0540">Nuclease</keyword>
<dbReference type="RefSeq" id="WP_177136013.1">
    <property type="nucleotide sequence ID" value="NZ_VYGV01000011.1"/>
</dbReference>
<organism evidence="5 6">
    <name type="scientific">Hydrogenophaga aromaticivorans</name>
    <dbReference type="NCBI Taxonomy" id="2610898"/>
    <lineage>
        <taxon>Bacteria</taxon>
        <taxon>Pseudomonadati</taxon>
        <taxon>Pseudomonadota</taxon>
        <taxon>Betaproteobacteria</taxon>
        <taxon>Burkholderiales</taxon>
        <taxon>Comamonadaceae</taxon>
        <taxon>Hydrogenophaga</taxon>
    </lineage>
</organism>
<evidence type="ECO:0000313" key="5">
    <source>
        <dbReference type="EMBL" id="NWF46106.1"/>
    </source>
</evidence>
<reference evidence="5 6" key="1">
    <citation type="submission" date="2019-09" db="EMBL/GenBank/DDBJ databases">
        <title>Hydrogenophaga aromatica sp. nov., isolated from a para-xylene-degrading enrichment culture.</title>
        <authorList>
            <person name="Tancsics A."/>
            <person name="Banerjee S."/>
        </authorList>
    </citation>
    <scope>NUCLEOTIDE SEQUENCE [LARGE SCALE GENOMIC DNA]</scope>
    <source>
        <strain evidence="5 6">D2P1</strain>
    </source>
</reference>
<dbReference type="EMBL" id="VYGV01000011">
    <property type="protein sequence ID" value="NWF46106.1"/>
    <property type="molecule type" value="Genomic_DNA"/>
</dbReference>
<keyword evidence="2" id="KW-0255">Endonuclease</keyword>
<dbReference type="InterPro" id="IPR035437">
    <property type="entry name" value="SNase_OB-fold_sf"/>
</dbReference>
<dbReference type="GO" id="GO:0016787">
    <property type="term" value="F:hydrolase activity"/>
    <property type="evidence" value="ECO:0007669"/>
    <property type="project" value="UniProtKB-KW"/>
</dbReference>
<dbReference type="AlphaFoldDB" id="A0A7Y8GX24"/>
<keyword evidence="6" id="KW-1185">Reference proteome</keyword>
<accession>A0A7Y8GX24</accession>
<evidence type="ECO:0000256" key="1">
    <source>
        <dbReference type="ARBA" id="ARBA00022722"/>
    </source>
</evidence>
<dbReference type="Proteomes" id="UP000545507">
    <property type="component" value="Unassembled WGS sequence"/>
</dbReference>
<dbReference type="Pfam" id="PF00565">
    <property type="entry name" value="SNase"/>
    <property type="match status" value="1"/>
</dbReference>
<dbReference type="PROSITE" id="PS01123">
    <property type="entry name" value="TNASE_1"/>
    <property type="match status" value="1"/>
</dbReference>
<evidence type="ECO:0000259" key="4">
    <source>
        <dbReference type="PROSITE" id="PS50830"/>
    </source>
</evidence>
<dbReference type="PANTHER" id="PTHR12302:SF3">
    <property type="entry name" value="SERINE_THREONINE-PROTEIN KINASE 31"/>
    <property type="match status" value="1"/>
</dbReference>
<feature type="domain" description="TNase-like" evidence="4">
    <location>
        <begin position="32"/>
        <end position="153"/>
    </location>
</feature>
<dbReference type="Gene3D" id="2.40.50.90">
    <property type="match status" value="1"/>
</dbReference>
<dbReference type="InterPro" id="IPR016071">
    <property type="entry name" value="Staphylococal_nuclease_OB-fold"/>
</dbReference>
<evidence type="ECO:0000256" key="2">
    <source>
        <dbReference type="ARBA" id="ARBA00022759"/>
    </source>
</evidence>
<sequence>MEILTSIFVALFGFYGAFAGVPSVGQTGHSATALYGRVIGVSDGDTIDVLLPGNKTVRVRLSEIDAPESSQAFGRRAKLELSKLCFGRQATLAVQNKDRYDRLVARVACNDTDAQSHMVGSGYAWVYEFYAKDRSLSGLQNQARSDRKGLWRDDEPVPPWLFRKEASKKK</sequence>
<dbReference type="PANTHER" id="PTHR12302">
    <property type="entry name" value="EBNA2 BINDING PROTEIN P100"/>
    <property type="match status" value="1"/>
</dbReference>
<dbReference type="GO" id="GO:0004519">
    <property type="term" value="F:endonuclease activity"/>
    <property type="evidence" value="ECO:0007669"/>
    <property type="project" value="UniProtKB-KW"/>
</dbReference>
<dbReference type="GO" id="GO:0003676">
    <property type="term" value="F:nucleic acid binding"/>
    <property type="evidence" value="ECO:0007669"/>
    <property type="project" value="InterPro"/>
</dbReference>
<keyword evidence="3" id="KW-0378">Hydrolase</keyword>
<evidence type="ECO:0000313" key="6">
    <source>
        <dbReference type="Proteomes" id="UP000545507"/>
    </source>
</evidence>
<proteinExistence type="predicted"/>
<dbReference type="SMART" id="SM00318">
    <property type="entry name" value="SNc"/>
    <property type="match status" value="1"/>
</dbReference>
<dbReference type="SUPFAM" id="SSF50199">
    <property type="entry name" value="Staphylococcal nuclease"/>
    <property type="match status" value="1"/>
</dbReference>
<gene>
    <name evidence="5" type="ORF">F3K02_12710</name>
</gene>
<comment type="caution">
    <text evidence="5">The sequence shown here is derived from an EMBL/GenBank/DDBJ whole genome shotgun (WGS) entry which is preliminary data.</text>
</comment>
<name>A0A7Y8GX24_9BURK</name>
<dbReference type="PROSITE" id="PS50830">
    <property type="entry name" value="TNASE_3"/>
    <property type="match status" value="1"/>
</dbReference>